<sequence length="99" mass="11678">WSKILIKIDAPNLLKIIEYIFAVPPTNAFVERIFSVMKNLWTDERNRLRVEVIKAEIMTNFNYTLSCHEFCEFLETESGQQLVKAAKSEKKYNFKKQST</sequence>
<feature type="domain" description="HAT C-terminal dimerisation" evidence="1">
    <location>
        <begin position="10"/>
        <end position="62"/>
    </location>
</feature>
<keyword evidence="3" id="KW-1185">Reference proteome</keyword>
<accession>A0A6G0YJZ8</accession>
<gene>
    <name evidence="2" type="ORF">FWK35_00012169</name>
</gene>
<comment type="caution">
    <text evidence="2">The sequence shown here is derived from an EMBL/GenBank/DDBJ whole genome shotgun (WGS) entry which is preliminary data.</text>
</comment>
<dbReference type="InterPro" id="IPR012337">
    <property type="entry name" value="RNaseH-like_sf"/>
</dbReference>
<dbReference type="Pfam" id="PF05699">
    <property type="entry name" value="Dimer_Tnp_hAT"/>
    <property type="match status" value="1"/>
</dbReference>
<name>A0A6G0YJZ8_APHCR</name>
<dbReference type="InterPro" id="IPR008906">
    <property type="entry name" value="HATC_C_dom"/>
</dbReference>
<dbReference type="AlphaFoldDB" id="A0A6G0YJZ8"/>
<reference evidence="2 3" key="1">
    <citation type="submission" date="2019-08" db="EMBL/GenBank/DDBJ databases">
        <title>Whole genome of Aphis craccivora.</title>
        <authorList>
            <person name="Voronova N.V."/>
            <person name="Shulinski R.S."/>
            <person name="Bandarenka Y.V."/>
            <person name="Zhorov D.G."/>
            <person name="Warner D."/>
        </authorList>
    </citation>
    <scope>NUCLEOTIDE SEQUENCE [LARGE SCALE GENOMIC DNA]</scope>
    <source>
        <strain evidence="2">180601</strain>
        <tissue evidence="2">Whole Body</tissue>
    </source>
</reference>
<dbReference type="OrthoDB" id="6159421at2759"/>
<dbReference type="SUPFAM" id="SSF53098">
    <property type="entry name" value="Ribonuclease H-like"/>
    <property type="match status" value="1"/>
</dbReference>
<organism evidence="2 3">
    <name type="scientific">Aphis craccivora</name>
    <name type="common">Cowpea aphid</name>
    <dbReference type="NCBI Taxonomy" id="307492"/>
    <lineage>
        <taxon>Eukaryota</taxon>
        <taxon>Metazoa</taxon>
        <taxon>Ecdysozoa</taxon>
        <taxon>Arthropoda</taxon>
        <taxon>Hexapoda</taxon>
        <taxon>Insecta</taxon>
        <taxon>Pterygota</taxon>
        <taxon>Neoptera</taxon>
        <taxon>Paraneoptera</taxon>
        <taxon>Hemiptera</taxon>
        <taxon>Sternorrhyncha</taxon>
        <taxon>Aphidomorpha</taxon>
        <taxon>Aphidoidea</taxon>
        <taxon>Aphididae</taxon>
        <taxon>Aphidini</taxon>
        <taxon>Aphis</taxon>
        <taxon>Aphis</taxon>
    </lineage>
</organism>
<evidence type="ECO:0000259" key="1">
    <source>
        <dbReference type="Pfam" id="PF05699"/>
    </source>
</evidence>
<protein>
    <submittedName>
        <fullName evidence="2">Protein FAM200B-like</fullName>
    </submittedName>
</protein>
<evidence type="ECO:0000313" key="2">
    <source>
        <dbReference type="EMBL" id="KAF0757087.1"/>
    </source>
</evidence>
<dbReference type="EMBL" id="VUJU01003681">
    <property type="protein sequence ID" value="KAF0757087.1"/>
    <property type="molecule type" value="Genomic_DNA"/>
</dbReference>
<dbReference type="GO" id="GO:0046983">
    <property type="term" value="F:protein dimerization activity"/>
    <property type="evidence" value="ECO:0007669"/>
    <property type="project" value="InterPro"/>
</dbReference>
<evidence type="ECO:0000313" key="3">
    <source>
        <dbReference type="Proteomes" id="UP000478052"/>
    </source>
</evidence>
<feature type="non-terminal residue" evidence="2">
    <location>
        <position position="1"/>
    </location>
</feature>
<proteinExistence type="predicted"/>
<dbReference type="Proteomes" id="UP000478052">
    <property type="component" value="Unassembled WGS sequence"/>
</dbReference>